<keyword evidence="7" id="KW-1185">Reference proteome</keyword>
<dbReference type="EMBL" id="VANS01000002">
    <property type="protein sequence ID" value="TMM53064.1"/>
    <property type="molecule type" value="Genomic_DNA"/>
</dbReference>
<evidence type="ECO:0000259" key="5">
    <source>
        <dbReference type="PROSITE" id="PS50931"/>
    </source>
</evidence>
<dbReference type="Gene3D" id="1.10.10.10">
    <property type="entry name" value="Winged helix-like DNA-binding domain superfamily/Winged helix DNA-binding domain"/>
    <property type="match status" value="1"/>
</dbReference>
<dbReference type="Pfam" id="PF00126">
    <property type="entry name" value="HTH_1"/>
    <property type="match status" value="1"/>
</dbReference>
<dbReference type="InterPro" id="IPR036390">
    <property type="entry name" value="WH_DNA-bd_sf"/>
</dbReference>
<feature type="domain" description="HTH lysR-type" evidence="5">
    <location>
        <begin position="1"/>
        <end position="54"/>
    </location>
</feature>
<reference evidence="6 7" key="1">
    <citation type="submission" date="2019-05" db="EMBL/GenBank/DDBJ databases">
        <title>Sulfitobacter sabulilitoris sp. nov., isolated from a marine sand.</title>
        <authorList>
            <person name="Yoon J.-H."/>
        </authorList>
    </citation>
    <scope>NUCLEOTIDE SEQUENCE [LARGE SCALE GENOMIC DNA]</scope>
    <source>
        <strain evidence="6 7">HSMS-29</strain>
    </source>
</reference>
<evidence type="ECO:0000256" key="2">
    <source>
        <dbReference type="ARBA" id="ARBA00023015"/>
    </source>
</evidence>
<evidence type="ECO:0000313" key="6">
    <source>
        <dbReference type="EMBL" id="TMM53064.1"/>
    </source>
</evidence>
<dbReference type="RefSeq" id="WP_138662604.1">
    <property type="nucleotide sequence ID" value="NZ_VANS01000002.1"/>
</dbReference>
<sequence length="284" mass="32401">MIRSFTMLAQTLNLSRAVRELGSTRQTVRRHIATLEETMGVPLFVVEDRQYRLSPQGELALPEAKEILARGKVWVQGKSYHVAGMQRLAHIEPDGWCFYQQHQPLNSIWTDRSPFLREVHRAWAMSGGEIEHDCLSHVRPYLMVYRDTPSGWICVELGERSFYALWFGWTDARSSIGRPIAEFPGGTEFATMLTLPFRDIQTTRGTRLDQIATLIPRGQPDNLLPATYERLLMGGQFPDGSFALIAAVDRAREIRIEGLDSQLLDRMPSDVHLDFDPGLAKYER</sequence>
<keyword evidence="3" id="KW-0238">DNA-binding</keyword>
<dbReference type="PROSITE" id="PS50931">
    <property type="entry name" value="HTH_LYSR"/>
    <property type="match status" value="1"/>
</dbReference>
<accession>A0A5S3PG66</accession>
<dbReference type="AlphaFoldDB" id="A0A5S3PG66"/>
<evidence type="ECO:0000256" key="3">
    <source>
        <dbReference type="ARBA" id="ARBA00023125"/>
    </source>
</evidence>
<evidence type="ECO:0000313" key="7">
    <source>
        <dbReference type="Proteomes" id="UP000309550"/>
    </source>
</evidence>
<dbReference type="InterPro" id="IPR036388">
    <property type="entry name" value="WH-like_DNA-bd_sf"/>
</dbReference>
<dbReference type="GO" id="GO:0000976">
    <property type="term" value="F:transcription cis-regulatory region binding"/>
    <property type="evidence" value="ECO:0007669"/>
    <property type="project" value="TreeGrafter"/>
</dbReference>
<dbReference type="SUPFAM" id="SSF46785">
    <property type="entry name" value="Winged helix' DNA-binding domain"/>
    <property type="match status" value="1"/>
</dbReference>
<organism evidence="6 7">
    <name type="scientific">Sulfitobacter sabulilitoris</name>
    <dbReference type="NCBI Taxonomy" id="2562655"/>
    <lineage>
        <taxon>Bacteria</taxon>
        <taxon>Pseudomonadati</taxon>
        <taxon>Pseudomonadota</taxon>
        <taxon>Alphaproteobacteria</taxon>
        <taxon>Rhodobacterales</taxon>
        <taxon>Roseobacteraceae</taxon>
        <taxon>Sulfitobacter</taxon>
    </lineage>
</organism>
<dbReference type="PANTHER" id="PTHR30126">
    <property type="entry name" value="HTH-TYPE TRANSCRIPTIONAL REGULATOR"/>
    <property type="match status" value="1"/>
</dbReference>
<dbReference type="PANTHER" id="PTHR30126:SF40">
    <property type="entry name" value="HTH-TYPE TRANSCRIPTIONAL REGULATOR GLTR"/>
    <property type="match status" value="1"/>
</dbReference>
<dbReference type="GO" id="GO:0003700">
    <property type="term" value="F:DNA-binding transcription factor activity"/>
    <property type="evidence" value="ECO:0007669"/>
    <property type="project" value="InterPro"/>
</dbReference>
<dbReference type="OrthoDB" id="7649166at2"/>
<dbReference type="InterPro" id="IPR000847">
    <property type="entry name" value="LysR_HTH_N"/>
</dbReference>
<protein>
    <submittedName>
        <fullName evidence="6">LysR family transcriptional regulator</fullName>
    </submittedName>
</protein>
<evidence type="ECO:0000256" key="4">
    <source>
        <dbReference type="ARBA" id="ARBA00023163"/>
    </source>
</evidence>
<dbReference type="Proteomes" id="UP000309550">
    <property type="component" value="Unassembled WGS sequence"/>
</dbReference>
<proteinExistence type="inferred from homology"/>
<gene>
    <name evidence="6" type="ORF">FDT80_12165</name>
</gene>
<keyword evidence="2" id="KW-0805">Transcription regulation</keyword>
<comment type="caution">
    <text evidence="6">The sequence shown here is derived from an EMBL/GenBank/DDBJ whole genome shotgun (WGS) entry which is preliminary data.</text>
</comment>
<evidence type="ECO:0000256" key="1">
    <source>
        <dbReference type="ARBA" id="ARBA00009437"/>
    </source>
</evidence>
<name>A0A5S3PG66_9RHOB</name>
<comment type="similarity">
    <text evidence="1">Belongs to the LysR transcriptional regulatory family.</text>
</comment>
<keyword evidence="4" id="KW-0804">Transcription</keyword>